<gene>
    <name evidence="1" type="ORF">QQX98_010224</name>
</gene>
<keyword evidence="2" id="KW-1185">Reference proteome</keyword>
<evidence type="ECO:0000313" key="2">
    <source>
        <dbReference type="Proteomes" id="UP001498476"/>
    </source>
</evidence>
<reference evidence="1 2" key="1">
    <citation type="journal article" date="2025" name="Microbiol. Resour. Announc.">
        <title>Draft genome sequences for Neonectria magnoliae and Neonectria punicea, canker pathogens of Liriodendron tulipifera and Acer saccharum in West Virginia.</title>
        <authorList>
            <person name="Petronek H.M."/>
            <person name="Kasson M.T."/>
            <person name="Metheny A.M."/>
            <person name="Stauder C.M."/>
            <person name="Lovett B."/>
            <person name="Lynch S.C."/>
            <person name="Garnas J.R."/>
            <person name="Kasson L.R."/>
            <person name="Stajich J.E."/>
        </authorList>
    </citation>
    <scope>NUCLEOTIDE SEQUENCE [LARGE SCALE GENOMIC DNA]</scope>
    <source>
        <strain evidence="1 2">NRRL 64653</strain>
    </source>
</reference>
<sequence length="84" mass="9462">MLGHLSLKIVPDSTYLELNLFLGFSENQSSEVAFPSKFYLHKENPAHVSLRIDFLSQYHGIIDAFSIDGVSLFNKGQQNVTMSQ</sequence>
<dbReference type="EMBL" id="JAZAVJ010000219">
    <property type="protein sequence ID" value="KAK7403997.1"/>
    <property type="molecule type" value="Genomic_DNA"/>
</dbReference>
<comment type="caution">
    <text evidence="1">The sequence shown here is derived from an EMBL/GenBank/DDBJ whole genome shotgun (WGS) entry which is preliminary data.</text>
</comment>
<organism evidence="1 2">
    <name type="scientific">Neonectria punicea</name>
    <dbReference type="NCBI Taxonomy" id="979145"/>
    <lineage>
        <taxon>Eukaryota</taxon>
        <taxon>Fungi</taxon>
        <taxon>Dikarya</taxon>
        <taxon>Ascomycota</taxon>
        <taxon>Pezizomycotina</taxon>
        <taxon>Sordariomycetes</taxon>
        <taxon>Hypocreomycetidae</taxon>
        <taxon>Hypocreales</taxon>
        <taxon>Nectriaceae</taxon>
        <taxon>Neonectria</taxon>
    </lineage>
</organism>
<accession>A0ABR1GQE7</accession>
<dbReference type="Proteomes" id="UP001498476">
    <property type="component" value="Unassembled WGS sequence"/>
</dbReference>
<proteinExistence type="predicted"/>
<evidence type="ECO:0000313" key="1">
    <source>
        <dbReference type="EMBL" id="KAK7403997.1"/>
    </source>
</evidence>
<name>A0ABR1GQE7_9HYPO</name>
<protein>
    <submittedName>
        <fullName evidence="1">Uncharacterized protein</fullName>
    </submittedName>
</protein>